<feature type="transmembrane region" description="Helical" evidence="2">
    <location>
        <begin position="388"/>
        <end position="412"/>
    </location>
</feature>
<evidence type="ECO:0000256" key="1">
    <source>
        <dbReference type="SAM" id="MobiDB-lite"/>
    </source>
</evidence>
<evidence type="ECO:0000313" key="4">
    <source>
        <dbReference type="Proteomes" id="UP000198226"/>
    </source>
</evidence>
<evidence type="ECO:0000313" key="3">
    <source>
        <dbReference type="EMBL" id="SCG78527.1"/>
    </source>
</evidence>
<feature type="transmembrane region" description="Helical" evidence="2">
    <location>
        <begin position="433"/>
        <end position="456"/>
    </location>
</feature>
<keyword evidence="4" id="KW-1185">Reference proteome</keyword>
<dbReference type="Proteomes" id="UP000198226">
    <property type="component" value="Chromosome I"/>
</dbReference>
<feature type="transmembrane region" description="Helical" evidence="2">
    <location>
        <begin position="82"/>
        <end position="104"/>
    </location>
</feature>
<keyword evidence="2" id="KW-0812">Transmembrane</keyword>
<feature type="compositionally biased region" description="Pro residues" evidence="1">
    <location>
        <begin position="8"/>
        <end position="18"/>
    </location>
</feature>
<dbReference type="InterPro" id="IPR036259">
    <property type="entry name" value="MFS_trans_sf"/>
</dbReference>
<dbReference type="PANTHER" id="PTHR11328">
    <property type="entry name" value="MAJOR FACILITATOR SUPERFAMILY DOMAIN-CONTAINING PROTEIN"/>
    <property type="match status" value="1"/>
</dbReference>
<dbReference type="AlphaFoldDB" id="A0A1C5K729"/>
<dbReference type="GO" id="GO:0005886">
    <property type="term" value="C:plasma membrane"/>
    <property type="evidence" value="ECO:0007669"/>
    <property type="project" value="TreeGrafter"/>
</dbReference>
<name>A0A1C5K729_9ACTN</name>
<feature type="transmembrane region" description="Helical" evidence="2">
    <location>
        <begin position="178"/>
        <end position="200"/>
    </location>
</feature>
<organism evidence="3 4">
    <name type="scientific">Micromonospora rifamycinica</name>
    <dbReference type="NCBI Taxonomy" id="291594"/>
    <lineage>
        <taxon>Bacteria</taxon>
        <taxon>Bacillati</taxon>
        <taxon>Actinomycetota</taxon>
        <taxon>Actinomycetes</taxon>
        <taxon>Micromonosporales</taxon>
        <taxon>Micromonosporaceae</taxon>
        <taxon>Micromonospora</taxon>
    </lineage>
</organism>
<feature type="region of interest" description="Disordered" evidence="1">
    <location>
        <begin position="1"/>
        <end position="41"/>
    </location>
</feature>
<dbReference type="EMBL" id="LT607752">
    <property type="protein sequence ID" value="SCG78527.1"/>
    <property type="molecule type" value="Genomic_DNA"/>
</dbReference>
<feature type="compositionally biased region" description="Pro residues" evidence="1">
    <location>
        <begin position="501"/>
        <end position="522"/>
    </location>
</feature>
<feature type="transmembrane region" description="Helical" evidence="2">
    <location>
        <begin position="150"/>
        <end position="172"/>
    </location>
</feature>
<dbReference type="PANTHER" id="PTHR11328:SF24">
    <property type="entry name" value="MAJOR FACILITATOR SUPERFAMILY (MFS) PROFILE DOMAIN-CONTAINING PROTEIN"/>
    <property type="match status" value="1"/>
</dbReference>
<feature type="transmembrane region" description="Helical" evidence="2">
    <location>
        <begin position="220"/>
        <end position="238"/>
    </location>
</feature>
<reference evidence="4" key="1">
    <citation type="submission" date="2016-06" db="EMBL/GenBank/DDBJ databases">
        <authorList>
            <person name="Varghese N."/>
            <person name="Submissions Spin"/>
        </authorList>
    </citation>
    <scope>NUCLEOTIDE SEQUENCE [LARGE SCALE GENOMIC DNA]</scope>
    <source>
        <strain evidence="4">DSM 44983</strain>
    </source>
</reference>
<feature type="transmembrane region" description="Helical" evidence="2">
    <location>
        <begin position="335"/>
        <end position="352"/>
    </location>
</feature>
<gene>
    <name evidence="3" type="ORF">GA0070623_4417</name>
</gene>
<dbReference type="Pfam" id="PF13347">
    <property type="entry name" value="MFS_2"/>
    <property type="match status" value="1"/>
</dbReference>
<dbReference type="SUPFAM" id="SSF103473">
    <property type="entry name" value="MFS general substrate transporter"/>
    <property type="match status" value="1"/>
</dbReference>
<feature type="transmembrane region" description="Helical" evidence="2">
    <location>
        <begin position="110"/>
        <end position="129"/>
    </location>
</feature>
<proteinExistence type="predicted"/>
<feature type="transmembrane region" description="Helical" evidence="2">
    <location>
        <begin position="476"/>
        <end position="497"/>
    </location>
</feature>
<protein>
    <submittedName>
        <fullName evidence="3">Na+/melibiose symporter</fullName>
    </submittedName>
</protein>
<feature type="transmembrane region" description="Helical" evidence="2">
    <location>
        <begin position="250"/>
        <end position="268"/>
    </location>
</feature>
<dbReference type="Gene3D" id="1.20.1250.20">
    <property type="entry name" value="MFS general substrate transporter like domains"/>
    <property type="match status" value="2"/>
</dbReference>
<keyword evidence="2" id="KW-0472">Membrane</keyword>
<dbReference type="GO" id="GO:0008643">
    <property type="term" value="P:carbohydrate transport"/>
    <property type="evidence" value="ECO:0007669"/>
    <property type="project" value="InterPro"/>
</dbReference>
<accession>A0A1C5K729</accession>
<sequence>MDVSPAEPGSPPAGPPPAATGVPGSTGAAFPAGPPSAGAASSGVLPPVGAASSGVLPSAGAVSPAAPPSAGAALPRRVHAGYALGSLATGAFGTVPGLLLLPYLTDTLGVAAGLAALLVLLPKAWDVLVNPVAGRISDRTRSPLGPRRPWLLGAGLALAVLFAAIFAAPFGVGPAAGAYVAVAFLATATAFAFFQVPYVAMPAELTDDAAERTRLMSWRVAVLALAILISGAVAPIVVTAGGEGLAGHRWMGVFVAALIALGALGAFLGTRSAATGTVTATEPTLRAQLAVVAADRPFRALLLCFVIQSAGVATILAGVSYFAAQILRDPTTGPTVLFACFVGPALLVMPLWTRLGARLGKKTALVAASLLLAAGAAVLVAAPVLPAAAVYAVVALLGVGYAGQQVFALALLPDCVAASTARTGRRQAGVFTGLWTAGETLGLALGPGIYGLALALSGYVSSATGTAAPQPPTARLGVLLAFTVLPALLIAPATLLLRPHPYLPTPTPPTPTPPTPTPPTPTRPVDQGLVAGTKAAKIHGKATTSP</sequence>
<feature type="transmembrane region" description="Helical" evidence="2">
    <location>
        <begin position="300"/>
        <end position="323"/>
    </location>
</feature>
<dbReference type="GO" id="GO:0015293">
    <property type="term" value="F:symporter activity"/>
    <property type="evidence" value="ECO:0007669"/>
    <property type="project" value="InterPro"/>
</dbReference>
<feature type="compositionally biased region" description="Low complexity" evidence="1">
    <location>
        <begin position="19"/>
        <end position="41"/>
    </location>
</feature>
<dbReference type="InterPro" id="IPR039672">
    <property type="entry name" value="MFS_2"/>
</dbReference>
<keyword evidence="2" id="KW-1133">Transmembrane helix</keyword>
<evidence type="ECO:0000256" key="2">
    <source>
        <dbReference type="SAM" id="Phobius"/>
    </source>
</evidence>
<feature type="transmembrane region" description="Helical" evidence="2">
    <location>
        <begin position="364"/>
        <end position="382"/>
    </location>
</feature>
<feature type="region of interest" description="Disordered" evidence="1">
    <location>
        <begin position="501"/>
        <end position="527"/>
    </location>
</feature>